<evidence type="ECO:0000313" key="2">
    <source>
        <dbReference type="EMBL" id="ADI36096.1"/>
    </source>
</evidence>
<dbReference type="Gene3D" id="3.30.70.100">
    <property type="match status" value="1"/>
</dbReference>
<accession>D7DSI6</accession>
<dbReference type="SUPFAM" id="SSF54909">
    <property type="entry name" value="Dimeric alpha+beta barrel"/>
    <property type="match status" value="1"/>
</dbReference>
<gene>
    <name evidence="2" type="ordered locus">Mvol_0436</name>
</gene>
<dbReference type="HOGENOM" id="CLU_2327322_0_0_2"/>
<dbReference type="Proteomes" id="UP000007722">
    <property type="component" value="Chromosome"/>
</dbReference>
<dbReference type="AlphaFoldDB" id="D7DSI6"/>
<dbReference type="EMBL" id="CP002057">
    <property type="protein sequence ID" value="ADI36096.1"/>
    <property type="molecule type" value="Genomic_DNA"/>
</dbReference>
<evidence type="ECO:0000259" key="1">
    <source>
        <dbReference type="Pfam" id="PF03992"/>
    </source>
</evidence>
<keyword evidence="2" id="KW-0560">Oxidoreductase</keyword>
<dbReference type="OrthoDB" id="61850at2157"/>
<protein>
    <submittedName>
        <fullName evidence="2">Antibiotic biosynthesis monooxygenase</fullName>
    </submittedName>
</protein>
<proteinExistence type="predicted"/>
<organism evidence="2 3">
    <name type="scientific">Methanococcus voltae (strain ATCC BAA-1334 / A3)</name>
    <dbReference type="NCBI Taxonomy" id="456320"/>
    <lineage>
        <taxon>Archaea</taxon>
        <taxon>Methanobacteriati</taxon>
        <taxon>Methanobacteriota</taxon>
        <taxon>Methanomada group</taxon>
        <taxon>Methanococci</taxon>
        <taxon>Methanococcales</taxon>
        <taxon>Methanococcaceae</taxon>
        <taxon>Methanococcus</taxon>
    </lineage>
</organism>
<evidence type="ECO:0000313" key="3">
    <source>
        <dbReference type="Proteomes" id="UP000007722"/>
    </source>
</evidence>
<reference evidence="2 3" key="1">
    <citation type="submission" date="2010-05" db="EMBL/GenBank/DDBJ databases">
        <title>Complete sequence of Methanococcus voltae A3.</title>
        <authorList>
            <consortium name="US DOE Joint Genome Institute"/>
            <person name="Lucas S."/>
            <person name="Copeland A."/>
            <person name="Lapidus A."/>
            <person name="Cheng J.-F."/>
            <person name="Bruce D."/>
            <person name="Goodwin L."/>
            <person name="Pitluck S."/>
            <person name="Lowry S."/>
            <person name="Clum A."/>
            <person name="Land M."/>
            <person name="Hauser L."/>
            <person name="Kyrpides N."/>
            <person name="Mikhailova N."/>
            <person name="Whitman W.B."/>
            <person name="Woyke T."/>
        </authorList>
    </citation>
    <scope>NUCLEOTIDE SEQUENCE [LARGE SCALE GENOMIC DNA]</scope>
    <source>
        <strain evidence="3">ATCC BAA-1334 / A3</strain>
    </source>
</reference>
<dbReference type="InterPro" id="IPR011008">
    <property type="entry name" value="Dimeric_a/b-barrel"/>
</dbReference>
<keyword evidence="3" id="KW-1185">Reference proteome</keyword>
<dbReference type="KEGG" id="mvo:Mvol_0436"/>
<dbReference type="InParanoid" id="D7DSI6"/>
<dbReference type="STRING" id="456320.Mvol_0436"/>
<keyword evidence="2" id="KW-0503">Monooxygenase</keyword>
<dbReference type="Pfam" id="PF03992">
    <property type="entry name" value="ABM"/>
    <property type="match status" value="1"/>
</dbReference>
<dbReference type="InterPro" id="IPR007138">
    <property type="entry name" value="ABM_dom"/>
</dbReference>
<feature type="domain" description="ABM" evidence="1">
    <location>
        <begin position="6"/>
        <end position="78"/>
    </location>
</feature>
<dbReference type="eggNOG" id="arCOG04806">
    <property type="taxonomic scope" value="Archaea"/>
</dbReference>
<name>D7DSI6_METV3</name>
<dbReference type="GO" id="GO:0004497">
    <property type="term" value="F:monooxygenase activity"/>
    <property type="evidence" value="ECO:0007669"/>
    <property type="project" value="UniProtKB-KW"/>
</dbReference>
<sequence>MVNNIVKIIAKHYIQKENLNAYIDACMVAKQKAKKGDGYIDVSYYQDIIDDRIIVMVAKWENMDKLEKYVASKEYKEMSDSLSKYYSKKAEVNFYREL</sequence>